<keyword evidence="5" id="KW-1133">Transmembrane helix</keyword>
<evidence type="ECO:0000256" key="3">
    <source>
        <dbReference type="ARBA" id="ARBA00022475"/>
    </source>
</evidence>
<dbReference type="Proteomes" id="UP000061432">
    <property type="component" value="Chromosome"/>
</dbReference>
<evidence type="ECO:0000256" key="4">
    <source>
        <dbReference type="ARBA" id="ARBA00022692"/>
    </source>
</evidence>
<dbReference type="InterPro" id="IPR023090">
    <property type="entry name" value="UPF0702_alpha/beta_dom_sf"/>
</dbReference>
<dbReference type="EMBL" id="AP014704">
    <property type="protein sequence ID" value="BAQ45943.1"/>
    <property type="molecule type" value="Genomic_DNA"/>
</dbReference>
<keyword evidence="6" id="KW-0472">Membrane</keyword>
<reference evidence="9 10" key="1">
    <citation type="journal article" date="2015" name="Genome Announc.">
        <title>Complete Genome Sequence of Methylobacterium aquaticum Strain 22A, Isolated from Racomitrium japonicum Moss.</title>
        <authorList>
            <person name="Tani A."/>
            <person name="Ogura Y."/>
            <person name="Hayashi T."/>
            <person name="Kimbara K."/>
        </authorList>
    </citation>
    <scope>NUCLEOTIDE SEQUENCE [LARGE SCALE GENOMIC DNA]</scope>
    <source>
        <strain evidence="9 10">MA-22A</strain>
    </source>
</reference>
<dbReference type="PANTHER" id="PTHR34582">
    <property type="entry name" value="UPF0702 TRANSMEMBRANE PROTEIN YCAP"/>
    <property type="match status" value="1"/>
</dbReference>
<dbReference type="InterPro" id="IPR048454">
    <property type="entry name" value="YetF_N"/>
</dbReference>
<proteinExistence type="inferred from homology"/>
<comment type="subcellular location">
    <subcellularLocation>
        <location evidence="1">Cell membrane</location>
        <topology evidence="1">Multi-pass membrane protein</topology>
    </subcellularLocation>
</comment>
<evidence type="ECO:0000259" key="7">
    <source>
        <dbReference type="Pfam" id="PF04239"/>
    </source>
</evidence>
<sequence>MFFDTWSGLARVVIVGPLAYVALVLFLRISGKRTLTKLNAFDLVVTVALGSTLSSIVLTKSVALLEGVLALATLIALQYLITWSSVRSSLIEGLVKAEPTLLANDGELLTGAMRRQRVTRDDILSALRSEGLDDLSQAAAVVLETDGSISVLKASSDRTPGVMGVPQPETPSRRPGRA</sequence>
<dbReference type="KEGG" id="maqu:Maq22A_c13660"/>
<evidence type="ECO:0000313" key="9">
    <source>
        <dbReference type="EMBL" id="BAQ45943.1"/>
    </source>
</evidence>
<dbReference type="PANTHER" id="PTHR34582:SF6">
    <property type="entry name" value="UPF0702 TRANSMEMBRANE PROTEIN YCAP"/>
    <property type="match status" value="1"/>
</dbReference>
<organism evidence="9 10">
    <name type="scientific">Methylobacterium aquaticum</name>
    <dbReference type="NCBI Taxonomy" id="270351"/>
    <lineage>
        <taxon>Bacteria</taxon>
        <taxon>Pseudomonadati</taxon>
        <taxon>Pseudomonadota</taxon>
        <taxon>Alphaproteobacteria</taxon>
        <taxon>Hyphomicrobiales</taxon>
        <taxon>Methylobacteriaceae</taxon>
        <taxon>Methylobacterium</taxon>
    </lineage>
</organism>
<feature type="domain" description="YetF-like N-terminal transmembrane" evidence="8">
    <location>
        <begin position="19"/>
        <end position="83"/>
    </location>
</feature>
<reference evidence="10" key="2">
    <citation type="submission" date="2015-01" db="EMBL/GenBank/DDBJ databases">
        <title>Complete genome sequence of Methylobacterium aquaticum strain 22A.</title>
        <authorList>
            <person name="Tani A."/>
            <person name="Ogura Y."/>
            <person name="Hayashi T."/>
        </authorList>
    </citation>
    <scope>NUCLEOTIDE SEQUENCE [LARGE SCALE GENOMIC DNA]</scope>
    <source>
        <strain evidence="10">MA-22A</strain>
    </source>
</reference>
<evidence type="ECO:0000256" key="1">
    <source>
        <dbReference type="ARBA" id="ARBA00004651"/>
    </source>
</evidence>
<dbReference type="Pfam" id="PF04239">
    <property type="entry name" value="DUF421"/>
    <property type="match status" value="1"/>
</dbReference>
<keyword evidence="4" id="KW-0812">Transmembrane</keyword>
<dbReference type="AlphaFoldDB" id="A0A0C6FBU2"/>
<feature type="domain" description="YetF C-terminal" evidence="7">
    <location>
        <begin position="88"/>
        <end position="156"/>
    </location>
</feature>
<dbReference type="Pfam" id="PF20730">
    <property type="entry name" value="YetF_N"/>
    <property type="match status" value="1"/>
</dbReference>
<evidence type="ECO:0000313" key="10">
    <source>
        <dbReference type="Proteomes" id="UP000061432"/>
    </source>
</evidence>
<evidence type="ECO:0000256" key="6">
    <source>
        <dbReference type="ARBA" id="ARBA00023136"/>
    </source>
</evidence>
<evidence type="ECO:0000256" key="2">
    <source>
        <dbReference type="ARBA" id="ARBA00006448"/>
    </source>
</evidence>
<comment type="similarity">
    <text evidence="2">Belongs to the UPF0702 family.</text>
</comment>
<dbReference type="OrthoDB" id="9793799at2"/>
<evidence type="ECO:0000259" key="8">
    <source>
        <dbReference type="Pfam" id="PF20730"/>
    </source>
</evidence>
<protein>
    <recommendedName>
        <fullName evidence="11">DUF421 domain-containing protein</fullName>
    </recommendedName>
</protein>
<dbReference type="PATRIC" id="fig|270351.10.peg.2631"/>
<dbReference type="GO" id="GO:0005886">
    <property type="term" value="C:plasma membrane"/>
    <property type="evidence" value="ECO:0007669"/>
    <property type="project" value="UniProtKB-SubCell"/>
</dbReference>
<name>A0A0C6FBU2_9HYPH</name>
<dbReference type="STRING" id="270351.Maq22A_c13660"/>
<evidence type="ECO:0008006" key="11">
    <source>
        <dbReference type="Google" id="ProtNLM"/>
    </source>
</evidence>
<accession>A0A0C6FBU2</accession>
<dbReference type="InterPro" id="IPR007353">
    <property type="entry name" value="DUF421"/>
</dbReference>
<keyword evidence="3" id="KW-1003">Cell membrane</keyword>
<gene>
    <name evidence="9" type="ORF">Maq22A_c13660</name>
</gene>
<evidence type="ECO:0000256" key="5">
    <source>
        <dbReference type="ARBA" id="ARBA00022989"/>
    </source>
</evidence>
<dbReference type="Gene3D" id="3.30.240.20">
    <property type="entry name" value="bsu07140 like domains"/>
    <property type="match status" value="1"/>
</dbReference>
<dbReference type="RefSeq" id="WP_060847185.1">
    <property type="nucleotide sequence ID" value="NZ_AP014704.1"/>
</dbReference>